<protein>
    <submittedName>
        <fullName evidence="2">Uncharacterized protein</fullName>
    </submittedName>
</protein>
<accession>A0A4D6EJ39</accession>
<reference evidence="2" key="1">
    <citation type="journal article" date="2019" name="Front. Microbiol.">
        <title>Pandoravirus Celtis Illustrates the Microevolution Processes at Work in the Giant Pandoraviridae Genomes.</title>
        <authorList>
            <person name="Legendre M."/>
            <person name="Alempic J.M."/>
            <person name="Philippe N."/>
            <person name="Lartigue A."/>
            <person name="Jeudy S."/>
            <person name="Poirot O."/>
            <person name="Ta N.T."/>
            <person name="Nin S."/>
            <person name="Coute Y."/>
            <person name="Abergel C."/>
            <person name="Claverie J.M."/>
        </authorList>
    </citation>
    <scope>NUCLEOTIDE SEQUENCE</scope>
</reference>
<organism evidence="2 3">
    <name type="scientific">Pandoravirus celtis</name>
    <dbReference type="NCBI Taxonomy" id="2568002"/>
    <lineage>
        <taxon>Viruses</taxon>
        <taxon>Pandoravirus</taxon>
    </lineage>
</organism>
<evidence type="ECO:0000313" key="2">
    <source>
        <dbReference type="EMBL" id="QBZ81775.1"/>
    </source>
</evidence>
<name>A0A4D6EJ39_9VIRU</name>
<feature type="region of interest" description="Disordered" evidence="1">
    <location>
        <begin position="103"/>
        <end position="127"/>
    </location>
</feature>
<gene>
    <name evidence="2" type="ORF">pclt_cds_1199</name>
</gene>
<dbReference type="Proteomes" id="UP001237152">
    <property type="component" value="Segment"/>
</dbReference>
<feature type="compositionally biased region" description="Pro residues" evidence="1">
    <location>
        <begin position="106"/>
        <end position="119"/>
    </location>
</feature>
<sequence>MRHQRVDMASLPPEVMAAVVSWLGPRDHASAVLARAALASSRRGARPPALCTIRPKVSRAPGSLDGLCYWHGVDPWRIDIHCLRAAAEGGHRALVEWIWTSRPAAGAPPRPSVRPPGRPCRPHAVAH</sequence>
<proteinExistence type="predicted"/>
<evidence type="ECO:0000313" key="3">
    <source>
        <dbReference type="Proteomes" id="UP001237152"/>
    </source>
</evidence>
<dbReference type="EMBL" id="MK174290">
    <property type="protein sequence ID" value="QBZ81775.1"/>
    <property type="molecule type" value="Genomic_DNA"/>
</dbReference>
<evidence type="ECO:0000256" key="1">
    <source>
        <dbReference type="SAM" id="MobiDB-lite"/>
    </source>
</evidence>